<evidence type="ECO:0000259" key="8">
    <source>
        <dbReference type="SMART" id="SM00827"/>
    </source>
</evidence>
<dbReference type="InterPro" id="IPR014043">
    <property type="entry name" value="Acyl_transferase_dom"/>
</dbReference>
<evidence type="ECO:0000256" key="3">
    <source>
        <dbReference type="ARBA" id="ARBA00022679"/>
    </source>
</evidence>
<dbReference type="Proteomes" id="UP000503096">
    <property type="component" value="Chromosome"/>
</dbReference>
<dbReference type="Gene3D" id="3.40.366.10">
    <property type="entry name" value="Malonyl-Coenzyme A Acyl Carrier Protein, domain 2"/>
    <property type="match status" value="1"/>
</dbReference>
<dbReference type="SUPFAM" id="SSF55048">
    <property type="entry name" value="Probable ACP-binding domain of malonyl-CoA ACP transacylase"/>
    <property type="match status" value="1"/>
</dbReference>
<dbReference type="InterPro" id="IPR001227">
    <property type="entry name" value="Ac_transferase_dom_sf"/>
</dbReference>
<dbReference type="FunFam" id="3.30.70.250:FF:000001">
    <property type="entry name" value="Malonyl CoA-acyl carrier protein transacylase"/>
    <property type="match status" value="1"/>
</dbReference>
<feature type="domain" description="Malonyl-CoA:ACP transacylase (MAT)" evidence="8">
    <location>
        <begin position="6"/>
        <end position="305"/>
    </location>
</feature>
<name>A0A6M4H6E8_9PROT</name>
<evidence type="ECO:0000256" key="6">
    <source>
        <dbReference type="PIRNR" id="PIRNR000446"/>
    </source>
</evidence>
<dbReference type="NCBIfam" id="TIGR00128">
    <property type="entry name" value="fabD"/>
    <property type="match status" value="1"/>
</dbReference>
<feature type="active site" evidence="7">
    <location>
        <position position="199"/>
    </location>
</feature>
<dbReference type="InterPro" id="IPR016036">
    <property type="entry name" value="Malonyl_transacylase_ACP-bd"/>
</dbReference>
<dbReference type="Gene3D" id="3.30.70.250">
    <property type="entry name" value="Malonyl-CoA ACP transacylase, ACP-binding"/>
    <property type="match status" value="1"/>
</dbReference>
<keyword evidence="3 6" id="KW-0808">Transferase</keyword>
<dbReference type="EC" id="2.3.1.39" evidence="1 6"/>
<dbReference type="GO" id="GO:0004314">
    <property type="term" value="F:[acyl-carrier-protein] S-malonyltransferase activity"/>
    <property type="evidence" value="ECO:0007669"/>
    <property type="project" value="UniProtKB-EC"/>
</dbReference>
<comment type="catalytic activity">
    <reaction evidence="5 6">
        <text>holo-[ACP] + malonyl-CoA = malonyl-[ACP] + CoA</text>
        <dbReference type="Rhea" id="RHEA:41792"/>
        <dbReference type="Rhea" id="RHEA-COMP:9623"/>
        <dbReference type="Rhea" id="RHEA-COMP:9685"/>
        <dbReference type="ChEBI" id="CHEBI:57287"/>
        <dbReference type="ChEBI" id="CHEBI:57384"/>
        <dbReference type="ChEBI" id="CHEBI:64479"/>
        <dbReference type="ChEBI" id="CHEBI:78449"/>
        <dbReference type="EC" id="2.3.1.39"/>
    </reaction>
</comment>
<dbReference type="KEGG" id="upl:DSM104440_02026"/>
<gene>
    <name evidence="9" type="primary">fabD</name>
    <name evidence="9" type="ORF">DSM104440_02026</name>
</gene>
<organism evidence="9 10">
    <name type="scientific">Usitatibacter palustris</name>
    <dbReference type="NCBI Taxonomy" id="2732487"/>
    <lineage>
        <taxon>Bacteria</taxon>
        <taxon>Pseudomonadati</taxon>
        <taxon>Pseudomonadota</taxon>
        <taxon>Betaproteobacteria</taxon>
        <taxon>Nitrosomonadales</taxon>
        <taxon>Usitatibacteraceae</taxon>
        <taxon>Usitatibacter</taxon>
    </lineage>
</organism>
<dbReference type="FunCoup" id="A0A6M4H6E8">
    <property type="interactions" value="611"/>
</dbReference>
<keyword evidence="10" id="KW-1185">Reference proteome</keyword>
<feature type="active site" evidence="7">
    <location>
        <position position="90"/>
    </location>
</feature>
<evidence type="ECO:0000256" key="7">
    <source>
        <dbReference type="PIRSR" id="PIRSR000446-1"/>
    </source>
</evidence>
<dbReference type="InterPro" id="IPR004410">
    <property type="entry name" value="Malonyl_CoA-ACP_transAc_FabD"/>
</dbReference>
<dbReference type="RefSeq" id="WP_171162293.1">
    <property type="nucleotide sequence ID" value="NZ_CP053073.1"/>
</dbReference>
<dbReference type="InParanoid" id="A0A6M4H6E8"/>
<dbReference type="GO" id="GO:0005829">
    <property type="term" value="C:cytosol"/>
    <property type="evidence" value="ECO:0007669"/>
    <property type="project" value="TreeGrafter"/>
</dbReference>
<evidence type="ECO:0000313" key="10">
    <source>
        <dbReference type="Proteomes" id="UP000503096"/>
    </source>
</evidence>
<sequence>MTLAIVFPGQGSQSLGMMKGFADLPIVEQTFREASSILGIDLWAMANDGPAEALNQTVNTQPLMLVAGVACWRAWREKGGPMPTYFAGHSLGEYSALVASESLRFEDAVPLVRFRAQSMQEAVPEGIGGIAAILGLEEGAVREVCASAAQGEVLEPANLNDPKQIVIAGHRAAVERGMVLAKERGAKRALMLPMSAPSHCSLMKPAAERVRERLAGIEVRAPKVPVIQNRHVKASSDPATIREALVEQIYSPVRWVETVQWFSSQGVTRIVECGPGKVLTGLSKRIAADAECVAVTDTAALVAAIGQG</sequence>
<evidence type="ECO:0000256" key="5">
    <source>
        <dbReference type="ARBA" id="ARBA00048462"/>
    </source>
</evidence>
<dbReference type="PANTHER" id="PTHR42681:SF1">
    <property type="entry name" value="MALONYL-COA-ACYL CARRIER PROTEIN TRANSACYLASE, MITOCHONDRIAL"/>
    <property type="match status" value="1"/>
</dbReference>
<dbReference type="GO" id="GO:0006633">
    <property type="term" value="P:fatty acid biosynthetic process"/>
    <property type="evidence" value="ECO:0007669"/>
    <property type="project" value="TreeGrafter"/>
</dbReference>
<dbReference type="Pfam" id="PF00698">
    <property type="entry name" value="Acyl_transf_1"/>
    <property type="match status" value="1"/>
</dbReference>
<dbReference type="InterPro" id="IPR050858">
    <property type="entry name" value="Mal-CoA-ACP_Trans/PKS_FabD"/>
</dbReference>
<dbReference type="EMBL" id="CP053073">
    <property type="protein sequence ID" value="QJR15209.1"/>
    <property type="molecule type" value="Genomic_DNA"/>
</dbReference>
<evidence type="ECO:0000256" key="2">
    <source>
        <dbReference type="ARBA" id="ARBA00018953"/>
    </source>
</evidence>
<dbReference type="SUPFAM" id="SSF52151">
    <property type="entry name" value="FabD/lysophospholipase-like"/>
    <property type="match status" value="1"/>
</dbReference>
<keyword evidence="4 6" id="KW-0012">Acyltransferase</keyword>
<accession>A0A6M4H6E8</accession>
<dbReference type="PIRSF" id="PIRSF000446">
    <property type="entry name" value="Mct"/>
    <property type="match status" value="1"/>
</dbReference>
<proteinExistence type="inferred from homology"/>
<protein>
    <recommendedName>
        <fullName evidence="2 6">Malonyl CoA-acyl carrier protein transacylase</fullName>
        <ecNumber evidence="1 6">2.3.1.39</ecNumber>
    </recommendedName>
</protein>
<dbReference type="SMART" id="SM00827">
    <property type="entry name" value="PKS_AT"/>
    <property type="match status" value="1"/>
</dbReference>
<evidence type="ECO:0000313" key="9">
    <source>
        <dbReference type="EMBL" id="QJR15209.1"/>
    </source>
</evidence>
<dbReference type="InterPro" id="IPR016035">
    <property type="entry name" value="Acyl_Trfase/lysoPLipase"/>
</dbReference>
<dbReference type="AlphaFoldDB" id="A0A6M4H6E8"/>
<evidence type="ECO:0000256" key="1">
    <source>
        <dbReference type="ARBA" id="ARBA00013258"/>
    </source>
</evidence>
<evidence type="ECO:0000256" key="4">
    <source>
        <dbReference type="ARBA" id="ARBA00023315"/>
    </source>
</evidence>
<comment type="similarity">
    <text evidence="6">Belongs to the fabD family.</text>
</comment>
<dbReference type="InterPro" id="IPR024925">
    <property type="entry name" value="Malonyl_CoA-ACP_transAc"/>
</dbReference>
<dbReference type="PANTHER" id="PTHR42681">
    <property type="entry name" value="MALONYL-COA-ACYL CARRIER PROTEIN TRANSACYLASE, MITOCHONDRIAL"/>
    <property type="match status" value="1"/>
</dbReference>
<reference evidence="9 10" key="1">
    <citation type="submission" date="2020-04" db="EMBL/GenBank/DDBJ databases">
        <title>Usitatibacter rugosus gen. nov., sp. nov. and Usitatibacter palustris sp. nov., novel members of Usitatibacteraceae fam. nov. within the order Nitrosomonadales isolated from soil.</title>
        <authorList>
            <person name="Huber K.J."/>
            <person name="Neumann-Schaal M."/>
            <person name="Geppert A."/>
            <person name="Luckner M."/>
            <person name="Wanner G."/>
            <person name="Overmann J."/>
        </authorList>
    </citation>
    <scope>NUCLEOTIDE SEQUENCE [LARGE SCALE GENOMIC DNA]</scope>
    <source>
        <strain evidence="9 10">Swamp67</strain>
    </source>
</reference>